<evidence type="ECO:0000256" key="4">
    <source>
        <dbReference type="ARBA" id="ARBA00022692"/>
    </source>
</evidence>
<organism evidence="9 10">
    <name type="scientific">Candidatus Giovannonibacteria bacterium GW2011_GWA1_44_25</name>
    <dbReference type="NCBI Taxonomy" id="1618645"/>
    <lineage>
        <taxon>Bacteria</taxon>
        <taxon>Candidatus Giovannoniibacteriota</taxon>
    </lineage>
</organism>
<dbReference type="EMBL" id="LCIR01000026">
    <property type="protein sequence ID" value="KKT58989.1"/>
    <property type="molecule type" value="Genomic_DNA"/>
</dbReference>
<evidence type="ECO:0000256" key="6">
    <source>
        <dbReference type="ARBA" id="ARBA00023136"/>
    </source>
</evidence>
<feature type="transmembrane region" description="Helical" evidence="8">
    <location>
        <begin position="242"/>
        <end position="262"/>
    </location>
</feature>
<evidence type="ECO:0000256" key="2">
    <source>
        <dbReference type="ARBA" id="ARBA00022475"/>
    </source>
</evidence>
<feature type="transmembrane region" description="Helical" evidence="8">
    <location>
        <begin position="312"/>
        <end position="330"/>
    </location>
</feature>
<comment type="caution">
    <text evidence="9">The sequence shown here is derived from an EMBL/GenBank/DDBJ whole genome shotgun (WGS) entry which is preliminary data.</text>
</comment>
<feature type="transmembrane region" description="Helical" evidence="8">
    <location>
        <begin position="151"/>
        <end position="174"/>
    </location>
</feature>
<keyword evidence="2" id="KW-1003">Cell membrane</keyword>
<evidence type="ECO:0000256" key="7">
    <source>
        <dbReference type="ARBA" id="ARBA00024033"/>
    </source>
</evidence>
<reference evidence="9 10" key="1">
    <citation type="journal article" date="2015" name="Nature">
        <title>rRNA introns, odd ribosomes, and small enigmatic genomes across a large radiation of phyla.</title>
        <authorList>
            <person name="Brown C.T."/>
            <person name="Hug L.A."/>
            <person name="Thomas B.C."/>
            <person name="Sharon I."/>
            <person name="Castelle C.J."/>
            <person name="Singh A."/>
            <person name="Wilkins M.J."/>
            <person name="Williams K.H."/>
            <person name="Banfield J.F."/>
        </authorList>
    </citation>
    <scope>NUCLEOTIDE SEQUENCE [LARGE SCALE GENOMIC DNA]</scope>
</reference>
<dbReference type="Pfam" id="PF09594">
    <property type="entry name" value="GT87"/>
    <property type="match status" value="1"/>
</dbReference>
<dbReference type="AlphaFoldDB" id="A0A0G1LG42"/>
<name>A0A0G1LG42_9BACT</name>
<keyword evidence="5 8" id="KW-1133">Transmembrane helix</keyword>
<feature type="transmembrane region" description="Helical" evidence="8">
    <location>
        <begin position="336"/>
        <end position="358"/>
    </location>
</feature>
<evidence type="ECO:0000256" key="3">
    <source>
        <dbReference type="ARBA" id="ARBA00022679"/>
    </source>
</evidence>
<comment type="subcellular location">
    <subcellularLocation>
        <location evidence="1">Cell membrane</location>
        <topology evidence="1">Multi-pass membrane protein</topology>
    </subcellularLocation>
</comment>
<evidence type="ECO:0000256" key="5">
    <source>
        <dbReference type="ARBA" id="ARBA00022989"/>
    </source>
</evidence>
<accession>A0A0G1LG42</accession>
<feature type="transmembrane region" description="Helical" evidence="8">
    <location>
        <begin position="180"/>
        <end position="199"/>
    </location>
</feature>
<dbReference type="GO" id="GO:0005886">
    <property type="term" value="C:plasma membrane"/>
    <property type="evidence" value="ECO:0007669"/>
    <property type="project" value="UniProtKB-SubCell"/>
</dbReference>
<sequence>MNKLLTLLLWIVLILSALNILKAINYSTYPDFTVYFQSARDAFDGKNPYITQGYAYPPISLILFLALTPFGLILAGKIWFLISIILCFLSIYLLFTMYLKKTNFKIKLFLLVLIFNFFPFKFSLGMGQLNSLPLFFLSLFLYFYENNRKRSAVFISLSMWSKFFPTLIIPFFILRKQWKIILYLLLFSIILFILGFLVLRPEYNFYFLKVIIPGLISGEKIDYYNQALSGFLIRNLYPFHQALLKVIQLFALSFTAIFLIRYSNRFFRLEYSLIIILSLILAPYAWQHHFLLLIIPMIILFSEALKKKHRTIFLLLLFIAYLFSALNIKAPNNFNPLLLSHLLYGSLILLVLNFYFLLKPKIKS</sequence>
<keyword evidence="4 8" id="KW-0812">Transmembrane</keyword>
<evidence type="ECO:0000256" key="1">
    <source>
        <dbReference type="ARBA" id="ARBA00004651"/>
    </source>
</evidence>
<feature type="transmembrane region" description="Helical" evidence="8">
    <location>
        <begin position="61"/>
        <end position="94"/>
    </location>
</feature>
<evidence type="ECO:0008006" key="11">
    <source>
        <dbReference type="Google" id="ProtNLM"/>
    </source>
</evidence>
<comment type="similarity">
    <text evidence="7">Belongs to the glycosyltransferase 87 family.</text>
</comment>
<dbReference type="Proteomes" id="UP000034087">
    <property type="component" value="Unassembled WGS sequence"/>
</dbReference>
<gene>
    <name evidence="9" type="ORF">UW53_C0026G0001</name>
</gene>
<dbReference type="InterPro" id="IPR018584">
    <property type="entry name" value="GT87"/>
</dbReference>
<evidence type="ECO:0000313" key="9">
    <source>
        <dbReference type="EMBL" id="KKT58989.1"/>
    </source>
</evidence>
<feature type="transmembrane region" description="Helical" evidence="8">
    <location>
        <begin position="274"/>
        <end position="300"/>
    </location>
</feature>
<keyword evidence="6 8" id="KW-0472">Membrane</keyword>
<dbReference type="GO" id="GO:0016758">
    <property type="term" value="F:hexosyltransferase activity"/>
    <property type="evidence" value="ECO:0007669"/>
    <property type="project" value="InterPro"/>
</dbReference>
<feature type="transmembrane region" description="Helical" evidence="8">
    <location>
        <begin position="106"/>
        <end position="122"/>
    </location>
</feature>
<protein>
    <recommendedName>
        <fullName evidence="11">DUF2029 domain-containing protein</fullName>
    </recommendedName>
</protein>
<proteinExistence type="inferred from homology"/>
<evidence type="ECO:0000313" key="10">
    <source>
        <dbReference type="Proteomes" id="UP000034087"/>
    </source>
</evidence>
<keyword evidence="3" id="KW-0808">Transferase</keyword>
<evidence type="ECO:0000256" key="8">
    <source>
        <dbReference type="SAM" id="Phobius"/>
    </source>
</evidence>